<sequence>MMNETGNYPGQSWLWLFSFWYQIPPFNGLANADLVIVGIMVLLTLALMLLPFIPGLRSIPRLLPVHRLIWRDYYRRR</sequence>
<accession>A0ABS9U145</accession>
<keyword evidence="3" id="KW-1185">Reference proteome</keyword>
<gene>
    <name evidence="2" type="ORF">L0M17_09575</name>
</gene>
<dbReference type="Proteomes" id="UP001202922">
    <property type="component" value="Unassembled WGS sequence"/>
</dbReference>
<name>A0ABS9U145_9MICC</name>
<proteinExistence type="predicted"/>
<evidence type="ECO:0000313" key="2">
    <source>
        <dbReference type="EMBL" id="MCH6470222.1"/>
    </source>
</evidence>
<dbReference type="EMBL" id="JAKZBV010000001">
    <property type="protein sequence ID" value="MCH6470222.1"/>
    <property type="molecule type" value="Genomic_DNA"/>
</dbReference>
<protein>
    <submittedName>
        <fullName evidence="2">Uncharacterized protein</fullName>
    </submittedName>
</protein>
<dbReference type="RefSeq" id="WP_241053742.1">
    <property type="nucleotide sequence ID" value="NZ_JAKZBV010000001.1"/>
</dbReference>
<evidence type="ECO:0000313" key="3">
    <source>
        <dbReference type="Proteomes" id="UP001202922"/>
    </source>
</evidence>
<evidence type="ECO:0000256" key="1">
    <source>
        <dbReference type="SAM" id="Phobius"/>
    </source>
</evidence>
<comment type="caution">
    <text evidence="2">The sequence shown here is derived from an EMBL/GenBank/DDBJ whole genome shotgun (WGS) entry which is preliminary data.</text>
</comment>
<keyword evidence="1" id="KW-0472">Membrane</keyword>
<keyword evidence="1" id="KW-0812">Transmembrane</keyword>
<feature type="transmembrane region" description="Helical" evidence="1">
    <location>
        <begin position="34"/>
        <end position="53"/>
    </location>
</feature>
<organism evidence="2 3">
    <name type="scientific">Sinomonas terrae</name>
    <dbReference type="NCBI Taxonomy" id="2908838"/>
    <lineage>
        <taxon>Bacteria</taxon>
        <taxon>Bacillati</taxon>
        <taxon>Actinomycetota</taxon>
        <taxon>Actinomycetes</taxon>
        <taxon>Micrococcales</taxon>
        <taxon>Micrococcaceae</taxon>
        <taxon>Sinomonas</taxon>
    </lineage>
</organism>
<keyword evidence="1" id="KW-1133">Transmembrane helix</keyword>
<reference evidence="2 3" key="1">
    <citation type="submission" date="2022-03" db="EMBL/GenBank/DDBJ databases">
        <title>Sinomonas sp. isolated from a soil.</title>
        <authorList>
            <person name="Han J."/>
            <person name="Kim D.-U."/>
        </authorList>
    </citation>
    <scope>NUCLEOTIDE SEQUENCE [LARGE SCALE GENOMIC DNA]</scope>
    <source>
        <strain evidence="2 3">5-5</strain>
    </source>
</reference>